<proteinExistence type="predicted"/>
<protein>
    <recommendedName>
        <fullName evidence="3">Sialate O-acetylesterase domain-containing protein</fullName>
    </recommendedName>
</protein>
<reference evidence="1 2" key="1">
    <citation type="journal article" date="2009" name="Mikrobiologiia">
        <title>[Phenanthren biodegradation and interaction of Pseudomonas putida BS3701 and Burkholderia sp.BS3702 in plant rhizosphere].</title>
        <authorList>
            <person name="Ovchinnikova A.A."/>
            <person name="Vetrova A.A."/>
            <person name="Filonov A.E."/>
            <person name="Boronin A.M."/>
        </authorList>
    </citation>
    <scope>NUCLEOTIDE SEQUENCE [LARGE SCALE GENOMIC DNA]</scope>
    <source>
        <strain evidence="1 2">BS3701</strain>
    </source>
</reference>
<evidence type="ECO:0000313" key="1">
    <source>
        <dbReference type="EMBL" id="QLJ16286.1"/>
    </source>
</evidence>
<dbReference type="RefSeq" id="WP_180689692.1">
    <property type="nucleotide sequence ID" value="NZ_CP059052.1"/>
</dbReference>
<name>A0A7D5W1R9_PSEPU</name>
<evidence type="ECO:0000313" key="2">
    <source>
        <dbReference type="Proteomes" id="UP000510934"/>
    </source>
</evidence>
<dbReference type="InterPro" id="IPR036514">
    <property type="entry name" value="SGNH_hydro_sf"/>
</dbReference>
<dbReference type="SUPFAM" id="SSF52266">
    <property type="entry name" value="SGNH hydrolase"/>
    <property type="match status" value="1"/>
</dbReference>
<dbReference type="GO" id="GO:0016788">
    <property type="term" value="F:hydrolase activity, acting on ester bonds"/>
    <property type="evidence" value="ECO:0007669"/>
    <property type="project" value="UniProtKB-ARBA"/>
</dbReference>
<accession>A0A7D5W1R9</accession>
<dbReference type="Proteomes" id="UP000510934">
    <property type="component" value="Chromosome"/>
</dbReference>
<dbReference type="AlphaFoldDB" id="A0A7D5W1R9"/>
<gene>
    <name evidence="1" type="ORF">H0H12_10315</name>
</gene>
<organism evidence="1 2">
    <name type="scientific">Pseudomonas putida</name>
    <name type="common">Arthrobacter siderocapsulatus</name>
    <dbReference type="NCBI Taxonomy" id="303"/>
    <lineage>
        <taxon>Bacteria</taxon>
        <taxon>Pseudomonadati</taxon>
        <taxon>Pseudomonadota</taxon>
        <taxon>Gammaproteobacteria</taxon>
        <taxon>Pseudomonadales</taxon>
        <taxon>Pseudomonadaceae</taxon>
        <taxon>Pseudomonas</taxon>
    </lineage>
</organism>
<dbReference type="Gene3D" id="3.40.50.1110">
    <property type="entry name" value="SGNH hydrolase"/>
    <property type="match status" value="1"/>
</dbReference>
<evidence type="ECO:0008006" key="3">
    <source>
        <dbReference type="Google" id="ProtNLM"/>
    </source>
</evidence>
<sequence length="645" mass="67654">MSGQQTIQELDRIVGTTNELLLSPEVKMMDVGGGVMRPTNAMVMTNLATLLGGAMPYASVALGLSGTADGTNFSVLSSAQDEYVNVYRNVSGSALFVDSYPNASATRKAGEAADAAYGLSQPRSLVDDFPWVITDQYYRAILGVKPSGAAHALLDTLPGLDLLGDYAWVTTDANGVVLLGIKWSGEVVVYGQSTGSVTAYADGPIGGQDIWVLVDGVPYQATSSGDNFSPKVADGKLSYIRRSGPVSSVTIDVPLPGSVATFVTTILHIVSGGQSLSMGATATTTTLQPPTANRLLTIQDGVRLTNQDDTLTSAMVAPFKPLIAKTNEVPAVQLSAQLNRIRGLPSNAGLLTSCHGRSGYAIAALSKGTLPYTNSITAVTNAKAEATRLGYGYRVPFVDWIQGENDANRGAGGYLTALLQLQSDYDTDIRAISGQPQTVPLLLDQISNWTMYGLTSSFVPLEQLQAALTYPTRFYCAGPKYWLQTNTDGIHLTAENSMRLGAMHARAAQAIIAGSTWKPTHAVSATRSGAVVTLRFHTPSGPLAIDTVNVTDPGNLGIRYVDDSGVASIQGVRLLGNNTVEVTLSAVPSGANPYIGIADIGTAGSAGGPVTGPRACLRDSSPDLDAYGQPIYNWACHQRINVQAA</sequence>
<dbReference type="EMBL" id="CP059052">
    <property type="protein sequence ID" value="QLJ16286.1"/>
    <property type="molecule type" value="Genomic_DNA"/>
</dbReference>